<comment type="caution">
    <text evidence="1">The sequence shown here is derived from an EMBL/GenBank/DDBJ whole genome shotgun (WGS) entry which is preliminary data.</text>
</comment>
<protein>
    <submittedName>
        <fullName evidence="1">Uncharacterized protein</fullName>
    </submittedName>
</protein>
<dbReference type="AlphaFoldDB" id="A0AAV4MBY0"/>
<dbReference type="Proteomes" id="UP001054945">
    <property type="component" value="Unassembled WGS sequence"/>
</dbReference>
<sequence length="73" mass="8382">MSQYHCYDFYRVYYSQSSDIDAYATSGMEPQFSSTLESTLHYCSTRETEDFGSGSRVIRSLQISLGAKKKEEN</sequence>
<evidence type="ECO:0000313" key="1">
    <source>
        <dbReference type="EMBL" id="GIX69775.1"/>
    </source>
</evidence>
<gene>
    <name evidence="1" type="ORF">CEXT_455371</name>
</gene>
<name>A0AAV4MBY0_CAEEX</name>
<dbReference type="EMBL" id="BPLR01019615">
    <property type="protein sequence ID" value="GIX69775.1"/>
    <property type="molecule type" value="Genomic_DNA"/>
</dbReference>
<proteinExistence type="predicted"/>
<reference evidence="1 2" key="1">
    <citation type="submission" date="2021-06" db="EMBL/GenBank/DDBJ databases">
        <title>Caerostris extrusa draft genome.</title>
        <authorList>
            <person name="Kono N."/>
            <person name="Arakawa K."/>
        </authorList>
    </citation>
    <scope>NUCLEOTIDE SEQUENCE [LARGE SCALE GENOMIC DNA]</scope>
</reference>
<accession>A0AAV4MBY0</accession>
<evidence type="ECO:0000313" key="2">
    <source>
        <dbReference type="Proteomes" id="UP001054945"/>
    </source>
</evidence>
<organism evidence="1 2">
    <name type="scientific">Caerostris extrusa</name>
    <name type="common">Bark spider</name>
    <name type="synonym">Caerostris bankana</name>
    <dbReference type="NCBI Taxonomy" id="172846"/>
    <lineage>
        <taxon>Eukaryota</taxon>
        <taxon>Metazoa</taxon>
        <taxon>Ecdysozoa</taxon>
        <taxon>Arthropoda</taxon>
        <taxon>Chelicerata</taxon>
        <taxon>Arachnida</taxon>
        <taxon>Araneae</taxon>
        <taxon>Araneomorphae</taxon>
        <taxon>Entelegynae</taxon>
        <taxon>Araneoidea</taxon>
        <taxon>Araneidae</taxon>
        <taxon>Caerostris</taxon>
    </lineage>
</organism>
<keyword evidence="2" id="KW-1185">Reference proteome</keyword>